<dbReference type="PANTHER" id="PTHR40031">
    <property type="entry name" value="HYPOTHETICAL MEMBRANE SPANNING PROTEIN"/>
    <property type="match status" value="1"/>
</dbReference>
<proteinExistence type="predicted"/>
<feature type="transmembrane region" description="Helical" evidence="1">
    <location>
        <begin position="134"/>
        <end position="151"/>
    </location>
</feature>
<keyword evidence="1" id="KW-0812">Transmembrane</keyword>
<dbReference type="Proteomes" id="UP000005019">
    <property type="component" value="Unassembled WGS sequence"/>
</dbReference>
<dbReference type="PANTHER" id="PTHR40031:SF1">
    <property type="entry name" value="MEMBRANE-BOUND METAL-DEPENDENT HYDROLASE"/>
    <property type="match status" value="1"/>
</dbReference>
<reference evidence="2 3" key="1">
    <citation type="journal article" date="2011" name="J. Bacteriol.">
        <title>Genome sequence of Methyloversatilis universalis FAM5T, a methylotrophic representative of the order Rhodocyclales.</title>
        <authorList>
            <person name="Kittichotirat W."/>
            <person name="Good N.M."/>
            <person name="Hall R."/>
            <person name="Bringel F."/>
            <person name="Lajus A."/>
            <person name="Medigue C."/>
            <person name="Smalley N.E."/>
            <person name="Beck D."/>
            <person name="Bumgarner R."/>
            <person name="Vuilleumier S."/>
            <person name="Kalyuzhnaya M.G."/>
        </authorList>
    </citation>
    <scope>NUCLEOTIDE SEQUENCE [LARGE SCALE GENOMIC DNA]</scope>
    <source>
        <strain evidence="3">ATCC BAA-1314 / JCM 13912 / FAM5</strain>
    </source>
</reference>
<feature type="transmembrane region" description="Helical" evidence="1">
    <location>
        <begin position="106"/>
        <end position="127"/>
    </location>
</feature>
<dbReference type="eggNOG" id="COG1988">
    <property type="taxonomic scope" value="Bacteria"/>
</dbReference>
<dbReference type="EMBL" id="AFHG01000041">
    <property type="protein sequence ID" value="EGK72317.1"/>
    <property type="molecule type" value="Genomic_DNA"/>
</dbReference>
<gene>
    <name evidence="2" type="ORF">METUNv1_01433</name>
</gene>
<evidence type="ECO:0000256" key="1">
    <source>
        <dbReference type="SAM" id="Phobius"/>
    </source>
</evidence>
<feature type="transmembrane region" description="Helical" evidence="1">
    <location>
        <begin position="35"/>
        <end position="55"/>
    </location>
</feature>
<evidence type="ECO:0000313" key="2">
    <source>
        <dbReference type="EMBL" id="EGK72317.1"/>
    </source>
</evidence>
<accession>F5RAU6</accession>
<dbReference type="AlphaFoldDB" id="F5RAU6"/>
<keyword evidence="3" id="KW-1185">Reference proteome</keyword>
<dbReference type="GO" id="GO:0016787">
    <property type="term" value="F:hydrolase activity"/>
    <property type="evidence" value="ECO:0007669"/>
    <property type="project" value="UniProtKB-KW"/>
</dbReference>
<evidence type="ECO:0000313" key="3">
    <source>
        <dbReference type="Proteomes" id="UP000005019"/>
    </source>
</evidence>
<dbReference type="InterPro" id="IPR053170">
    <property type="entry name" value="Transcription_regulator"/>
</dbReference>
<dbReference type="InterPro" id="IPR007404">
    <property type="entry name" value="YdjM-like"/>
</dbReference>
<protein>
    <submittedName>
        <fullName evidence="2">Membrane-bound metal-dependent hydrolase</fullName>
    </submittedName>
</protein>
<dbReference type="Pfam" id="PF04307">
    <property type="entry name" value="YdjM"/>
    <property type="match status" value="1"/>
</dbReference>
<organism evidence="2 3">
    <name type="scientific">Methyloversatilis universalis (strain ATCC BAA-1314 / DSM 25237 / JCM 13912 / CCUG 52030 / FAM5)</name>
    <dbReference type="NCBI Taxonomy" id="1000565"/>
    <lineage>
        <taxon>Bacteria</taxon>
        <taxon>Pseudomonadati</taxon>
        <taxon>Pseudomonadota</taxon>
        <taxon>Betaproteobacteria</taxon>
        <taxon>Nitrosomonadales</taxon>
        <taxon>Sterolibacteriaceae</taxon>
        <taxon>Methyloversatilis</taxon>
    </lineage>
</organism>
<feature type="transmembrane region" description="Helical" evidence="1">
    <location>
        <begin position="67"/>
        <end position="94"/>
    </location>
</feature>
<dbReference type="STRING" id="1000565.METUNv1_01433"/>
<keyword evidence="2" id="KW-0378">Hydrolase</keyword>
<keyword evidence="1" id="KW-0472">Membrane</keyword>
<keyword evidence="1" id="KW-1133">Transmembrane helix</keyword>
<name>F5RAU6_METUF</name>
<comment type="caution">
    <text evidence="2">The sequence shown here is derived from an EMBL/GenBank/DDBJ whole genome shotgun (WGS) entry which is preliminary data.</text>
</comment>
<sequence length="322" mass="35469">MWQAVATAAFAATFPDFDFVLNFVSDLAYLRGHRGLTHSLILLPLWALLIAWLMPRLLRARQIDWRALYGLACSGIAIHILGDLITQFGTLILAPLSDRRFGWGTTFIIDLPLTGLLIAGLLASALWRRSRLPAALALAAAVVWVGVGAVGRSEAVDAARQYAARQGIAAVAIDAIPRPASPFNWTAVVDDGTRFHIAHINTRRSDVMGAAADDGFIRRYTAHYRPVAQAEWTVRPRFGEGEARALSQAAWTAPEFAFFRWFSMFPVAEPLTADAPDCAVFRDLRFETPGRDAVPFRYGLCRDGSGWRRVLRTGHGLQPVSD</sequence>